<proteinExistence type="predicted"/>
<dbReference type="PANTHER" id="PTHR33164">
    <property type="entry name" value="TRANSCRIPTIONAL REGULATOR, MARR FAMILY"/>
    <property type="match status" value="1"/>
</dbReference>
<accession>A0A7X2S294</accession>
<evidence type="ECO:0000313" key="3">
    <source>
        <dbReference type="EMBL" id="MTH52057.1"/>
    </source>
</evidence>
<evidence type="ECO:0000259" key="2">
    <source>
        <dbReference type="PROSITE" id="PS50995"/>
    </source>
</evidence>
<dbReference type="Pfam" id="PF01047">
    <property type="entry name" value="MarR"/>
    <property type="match status" value="1"/>
</dbReference>
<dbReference type="GO" id="GO:0006950">
    <property type="term" value="P:response to stress"/>
    <property type="evidence" value="ECO:0007669"/>
    <property type="project" value="TreeGrafter"/>
</dbReference>
<dbReference type="PRINTS" id="PR00598">
    <property type="entry name" value="HTHMARR"/>
</dbReference>
<sequence length="132" mass="15472">MEGLLRKVFRQLRQGVNSILEKEISRNEFFMLKALGDGPLRASELSRILEVSASHITSMSDSLVEKRLIERKRDLTDRRMLNIAITQKGQDKLQELDEKKTNYLFQRFESLDEEELQTLVGLFKKLDSERNE</sequence>
<dbReference type="PANTHER" id="PTHR33164:SF67">
    <property type="entry name" value="TRANSCRIPTIONAL REGULATOR, MARR FAMILY"/>
    <property type="match status" value="1"/>
</dbReference>
<gene>
    <name evidence="3" type="ORF">GKZ89_01470</name>
</gene>
<dbReference type="InterPro" id="IPR000835">
    <property type="entry name" value="HTH_MarR-typ"/>
</dbReference>
<feature type="domain" description="HTH marR-type" evidence="2">
    <location>
        <begin position="1"/>
        <end position="128"/>
    </location>
</feature>
<comment type="caution">
    <text evidence="3">The sequence shown here is derived from an EMBL/GenBank/DDBJ whole genome shotgun (WGS) entry which is preliminary data.</text>
</comment>
<dbReference type="Proteomes" id="UP000434639">
    <property type="component" value="Unassembled WGS sequence"/>
</dbReference>
<dbReference type="SUPFAM" id="SSF46785">
    <property type="entry name" value="Winged helix' DNA-binding domain"/>
    <property type="match status" value="1"/>
</dbReference>
<dbReference type="InterPro" id="IPR039422">
    <property type="entry name" value="MarR/SlyA-like"/>
</dbReference>
<name>A0A7X2S294_9BACI</name>
<organism evidence="3 4">
    <name type="scientific">Metabacillus mangrovi</name>
    <dbReference type="NCBI Taxonomy" id="1491830"/>
    <lineage>
        <taxon>Bacteria</taxon>
        <taxon>Bacillati</taxon>
        <taxon>Bacillota</taxon>
        <taxon>Bacilli</taxon>
        <taxon>Bacillales</taxon>
        <taxon>Bacillaceae</taxon>
        <taxon>Metabacillus</taxon>
    </lineage>
</organism>
<dbReference type="GO" id="GO:0003677">
    <property type="term" value="F:DNA binding"/>
    <property type="evidence" value="ECO:0007669"/>
    <property type="project" value="UniProtKB-KW"/>
</dbReference>
<dbReference type="InterPro" id="IPR036390">
    <property type="entry name" value="WH_DNA-bd_sf"/>
</dbReference>
<dbReference type="Gene3D" id="1.10.10.10">
    <property type="entry name" value="Winged helix-like DNA-binding domain superfamily/Winged helix DNA-binding domain"/>
    <property type="match status" value="1"/>
</dbReference>
<keyword evidence="4" id="KW-1185">Reference proteome</keyword>
<dbReference type="GO" id="GO:0003700">
    <property type="term" value="F:DNA-binding transcription factor activity"/>
    <property type="evidence" value="ECO:0007669"/>
    <property type="project" value="InterPro"/>
</dbReference>
<dbReference type="EMBL" id="WMIB01000001">
    <property type="protein sequence ID" value="MTH52057.1"/>
    <property type="molecule type" value="Genomic_DNA"/>
</dbReference>
<keyword evidence="1" id="KW-0238">DNA-binding</keyword>
<evidence type="ECO:0000313" key="4">
    <source>
        <dbReference type="Proteomes" id="UP000434639"/>
    </source>
</evidence>
<dbReference type="PROSITE" id="PS50995">
    <property type="entry name" value="HTH_MARR_2"/>
    <property type="match status" value="1"/>
</dbReference>
<reference evidence="3 4" key="1">
    <citation type="journal article" date="2017" name="Int. J. Syst. Evol. Microbiol.">
        <title>Bacillus mangrovi sp. nov., isolated from a sediment sample from a mangrove forest.</title>
        <authorList>
            <person name="Gupta V."/>
            <person name="Singh P.K."/>
            <person name="Korpole S."/>
            <person name="Tanuku N.R.S."/>
            <person name="Pinnaka A.K."/>
        </authorList>
    </citation>
    <scope>NUCLEOTIDE SEQUENCE [LARGE SCALE GENOMIC DNA]</scope>
    <source>
        <strain evidence="3 4">KCTC 33872</strain>
    </source>
</reference>
<dbReference type="OrthoDB" id="288929at2"/>
<dbReference type="InterPro" id="IPR036388">
    <property type="entry name" value="WH-like_DNA-bd_sf"/>
</dbReference>
<dbReference type="SMART" id="SM00347">
    <property type="entry name" value="HTH_MARR"/>
    <property type="match status" value="1"/>
</dbReference>
<protein>
    <submittedName>
        <fullName evidence="3">MarR family transcriptional regulator</fullName>
    </submittedName>
</protein>
<evidence type="ECO:0000256" key="1">
    <source>
        <dbReference type="ARBA" id="ARBA00023125"/>
    </source>
</evidence>
<dbReference type="AlphaFoldDB" id="A0A7X2S294"/>